<feature type="transmembrane region" description="Helical" evidence="15">
    <location>
        <begin position="1101"/>
        <end position="1119"/>
    </location>
</feature>
<evidence type="ECO:0000256" key="2">
    <source>
        <dbReference type="ARBA" id="ARBA00004135"/>
    </source>
</evidence>
<dbReference type="PRINTS" id="PR00171">
    <property type="entry name" value="SUGRTRNSPORT"/>
</dbReference>
<dbReference type="GO" id="GO:0042383">
    <property type="term" value="C:sarcolemma"/>
    <property type="evidence" value="ECO:0007669"/>
    <property type="project" value="UniProtKB-SubCell"/>
</dbReference>
<feature type="transmembrane region" description="Helical" evidence="15">
    <location>
        <begin position="1012"/>
        <end position="1032"/>
    </location>
</feature>
<feature type="transmembrane region" description="Helical" evidence="15">
    <location>
        <begin position="118"/>
        <end position="148"/>
    </location>
</feature>
<dbReference type="InterPro" id="IPR045263">
    <property type="entry name" value="GLUT"/>
</dbReference>
<evidence type="ECO:0000259" key="16">
    <source>
        <dbReference type="PROSITE" id="PS50850"/>
    </source>
</evidence>
<feature type="transmembrane region" description="Helical" evidence="15">
    <location>
        <begin position="632"/>
        <end position="660"/>
    </location>
</feature>
<feature type="coiled-coil region" evidence="14">
    <location>
        <begin position="821"/>
        <end position="848"/>
    </location>
</feature>
<dbReference type="PANTHER" id="PTHR23503">
    <property type="entry name" value="SOLUTE CARRIER FAMILY 2"/>
    <property type="match status" value="1"/>
</dbReference>
<keyword evidence="11 15" id="KW-0472">Membrane</keyword>
<comment type="catalytic activity">
    <reaction evidence="1">
        <text>D-fructose(out) = D-fructose(in)</text>
        <dbReference type="Rhea" id="RHEA:60372"/>
        <dbReference type="ChEBI" id="CHEBI:37721"/>
    </reaction>
</comment>
<feature type="transmembrane region" description="Helical" evidence="15">
    <location>
        <begin position="918"/>
        <end position="937"/>
    </location>
</feature>
<evidence type="ECO:0000256" key="10">
    <source>
        <dbReference type="ARBA" id="ARBA00022989"/>
    </source>
</evidence>
<evidence type="ECO:0000256" key="4">
    <source>
        <dbReference type="ARBA" id="ARBA00007004"/>
    </source>
</evidence>
<dbReference type="FunFam" id="1.20.1250.20:FF:001511">
    <property type="entry name" value="Solute carrier family 2, facilitated glucose transporter member 5"/>
    <property type="match status" value="1"/>
</dbReference>
<dbReference type="Gene3D" id="1.20.1250.20">
    <property type="entry name" value="MFS general substrate transporter like domains"/>
    <property type="match status" value="5"/>
</dbReference>
<feature type="transmembrane region" description="Helical" evidence="15">
    <location>
        <begin position="680"/>
        <end position="701"/>
    </location>
</feature>
<protein>
    <recommendedName>
        <fullName evidence="5">Solute carrier family 2, facilitated glucose transporter member 5</fullName>
    </recommendedName>
    <alternativeName>
        <fullName evidence="13">Fructose transporter</fullName>
    </alternativeName>
    <alternativeName>
        <fullName evidence="12">Glucose transporter type 5, small intestine</fullName>
    </alternativeName>
</protein>
<dbReference type="EMBL" id="AZIM01006409">
    <property type="protein sequence ID" value="ETE58696.1"/>
    <property type="molecule type" value="Genomic_DNA"/>
</dbReference>
<feature type="transmembrane region" description="Helical" evidence="15">
    <location>
        <begin position="418"/>
        <end position="439"/>
    </location>
</feature>
<dbReference type="PROSITE" id="PS00217">
    <property type="entry name" value="SUGAR_TRANSPORT_2"/>
    <property type="match status" value="1"/>
</dbReference>
<dbReference type="InterPro" id="IPR020846">
    <property type="entry name" value="MFS_dom"/>
</dbReference>
<dbReference type="InterPro" id="IPR003663">
    <property type="entry name" value="Sugar/inositol_transpt"/>
</dbReference>
<evidence type="ECO:0000313" key="17">
    <source>
        <dbReference type="EMBL" id="ETE58696.1"/>
    </source>
</evidence>
<feature type="transmembrane region" description="Helical" evidence="15">
    <location>
        <begin position="330"/>
        <end position="354"/>
    </location>
</feature>
<dbReference type="GO" id="GO:1990539">
    <property type="term" value="P:fructose import across plasma membrane"/>
    <property type="evidence" value="ECO:0007669"/>
    <property type="project" value="UniProtKB-ARBA"/>
</dbReference>
<evidence type="ECO:0000256" key="9">
    <source>
        <dbReference type="ARBA" id="ARBA00022692"/>
    </source>
</evidence>
<evidence type="ECO:0000256" key="7">
    <source>
        <dbReference type="ARBA" id="ARBA00022475"/>
    </source>
</evidence>
<feature type="transmembrane region" description="Helical" evidence="15">
    <location>
        <begin position="481"/>
        <end position="502"/>
    </location>
</feature>
<keyword evidence="10 15" id="KW-1133">Transmembrane helix</keyword>
<keyword evidence="18" id="KW-1185">Reference proteome</keyword>
<feature type="transmembrane region" description="Helical" evidence="15">
    <location>
        <begin position="866"/>
        <end position="888"/>
    </location>
</feature>
<feature type="transmembrane region" description="Helical" evidence="15">
    <location>
        <begin position="761"/>
        <end position="783"/>
    </location>
</feature>
<evidence type="ECO:0000256" key="1">
    <source>
        <dbReference type="ARBA" id="ARBA00000590"/>
    </source>
</evidence>
<feature type="coiled-coil region" evidence="14">
    <location>
        <begin position="48"/>
        <end position="75"/>
    </location>
</feature>
<gene>
    <name evidence="17" type="primary">SLC2A5</name>
    <name evidence="17" type="ORF">L345_15583</name>
</gene>
<feature type="domain" description="Major facilitator superfamily (MFS) profile" evidence="16">
    <location>
        <begin position="253"/>
        <end position="1039"/>
    </location>
</feature>
<evidence type="ECO:0000256" key="8">
    <source>
        <dbReference type="ARBA" id="ARBA00022597"/>
    </source>
</evidence>
<comment type="caution">
    <text evidence="17">The sequence shown here is derived from an EMBL/GenBank/DDBJ whole genome shotgun (WGS) entry which is preliminary data.</text>
</comment>
<feature type="transmembrane region" description="Helical" evidence="15">
    <location>
        <begin position="986"/>
        <end position="1006"/>
    </location>
</feature>
<dbReference type="InterPro" id="IPR005829">
    <property type="entry name" value="Sugar_transporter_CS"/>
</dbReference>
<evidence type="ECO:0000256" key="13">
    <source>
        <dbReference type="ARBA" id="ARBA00031099"/>
    </source>
</evidence>
<feature type="transmembrane region" description="Helical" evidence="15">
    <location>
        <begin position="949"/>
        <end position="974"/>
    </location>
</feature>
<evidence type="ECO:0000256" key="12">
    <source>
        <dbReference type="ARBA" id="ARBA00029961"/>
    </source>
</evidence>
<feature type="transmembrane region" description="Helical" evidence="15">
    <location>
        <begin position="160"/>
        <end position="179"/>
    </location>
</feature>
<evidence type="ECO:0000256" key="5">
    <source>
        <dbReference type="ARBA" id="ARBA00015973"/>
    </source>
</evidence>
<keyword evidence="9 15" id="KW-0812">Transmembrane</keyword>
<dbReference type="AlphaFoldDB" id="V8N9S8"/>
<dbReference type="GO" id="GO:0005353">
    <property type="term" value="F:fructose transmembrane transporter activity"/>
    <property type="evidence" value="ECO:0007669"/>
    <property type="project" value="UniProtKB-ARBA"/>
</dbReference>
<feature type="transmembrane region" description="Helical" evidence="15">
    <location>
        <begin position="384"/>
        <end position="406"/>
    </location>
</feature>
<dbReference type="PROSITE" id="PS50850">
    <property type="entry name" value="MFS"/>
    <property type="match status" value="1"/>
</dbReference>
<dbReference type="GO" id="GO:0055056">
    <property type="term" value="F:D-glucose transmembrane transporter activity"/>
    <property type="evidence" value="ECO:0007669"/>
    <property type="project" value="TreeGrafter"/>
</dbReference>
<evidence type="ECO:0000256" key="11">
    <source>
        <dbReference type="ARBA" id="ARBA00023136"/>
    </source>
</evidence>
<feature type="transmembrane region" description="Helical" evidence="15">
    <location>
        <begin position="557"/>
        <end position="576"/>
    </location>
</feature>
<keyword evidence="14" id="KW-0175">Coiled coil</keyword>
<keyword evidence="8 17" id="KW-0762">Sugar transport</keyword>
<organism evidence="17 18">
    <name type="scientific">Ophiophagus hannah</name>
    <name type="common">King cobra</name>
    <name type="synonym">Naja hannah</name>
    <dbReference type="NCBI Taxonomy" id="8665"/>
    <lineage>
        <taxon>Eukaryota</taxon>
        <taxon>Metazoa</taxon>
        <taxon>Chordata</taxon>
        <taxon>Craniata</taxon>
        <taxon>Vertebrata</taxon>
        <taxon>Euteleostomi</taxon>
        <taxon>Lepidosauria</taxon>
        <taxon>Squamata</taxon>
        <taxon>Bifurcata</taxon>
        <taxon>Unidentata</taxon>
        <taxon>Episquamata</taxon>
        <taxon>Toxicofera</taxon>
        <taxon>Serpentes</taxon>
        <taxon>Colubroidea</taxon>
        <taxon>Elapidae</taxon>
        <taxon>Elapinae</taxon>
        <taxon>Ophiophagus</taxon>
    </lineage>
</organism>
<dbReference type="SUPFAM" id="SSF103473">
    <property type="entry name" value="MFS general substrate transporter"/>
    <property type="match status" value="3"/>
</dbReference>
<comment type="similarity">
    <text evidence="4">Belongs to the major facilitator superfamily. Sugar transporter (TC 2.A.1.1) family. Glucose transporter subfamily.</text>
</comment>
<feature type="transmembrane region" description="Helical" evidence="15">
    <location>
        <begin position="602"/>
        <end position="625"/>
    </location>
</feature>
<dbReference type="Proteomes" id="UP000018936">
    <property type="component" value="Unassembled WGS sequence"/>
</dbReference>
<name>V8N9S8_OPHHA</name>
<evidence type="ECO:0000256" key="14">
    <source>
        <dbReference type="SAM" id="Coils"/>
    </source>
</evidence>
<feature type="coiled-coil region" evidence="14">
    <location>
        <begin position="522"/>
        <end position="549"/>
    </location>
</feature>
<evidence type="ECO:0000256" key="3">
    <source>
        <dbReference type="ARBA" id="ARBA00004651"/>
    </source>
</evidence>
<dbReference type="Pfam" id="PF00083">
    <property type="entry name" value="Sugar_tr"/>
    <property type="match status" value="3"/>
</dbReference>
<dbReference type="GO" id="GO:0070837">
    <property type="term" value="P:dehydroascorbic acid transport"/>
    <property type="evidence" value="ECO:0007669"/>
    <property type="project" value="TreeGrafter"/>
</dbReference>
<dbReference type="GO" id="GO:0046323">
    <property type="term" value="P:D-glucose import"/>
    <property type="evidence" value="ECO:0007669"/>
    <property type="project" value="TreeGrafter"/>
</dbReference>
<dbReference type="InterPro" id="IPR005828">
    <property type="entry name" value="MFS_sugar_transport-like"/>
</dbReference>
<feature type="transmembrane region" description="Helical" evidence="15">
    <location>
        <begin position="1131"/>
        <end position="1149"/>
    </location>
</feature>
<evidence type="ECO:0000256" key="15">
    <source>
        <dbReference type="SAM" id="Phobius"/>
    </source>
</evidence>
<dbReference type="PANTHER" id="PTHR23503:SF32">
    <property type="entry name" value="SOLUTE CARRIER FAMILY 2, FACILITATED GLUCOSE TRANSPORTER MEMBER 5"/>
    <property type="match status" value="1"/>
</dbReference>
<dbReference type="OrthoDB" id="4540492at2759"/>
<keyword evidence="7" id="KW-1003">Cell membrane</keyword>
<feature type="non-terminal residue" evidence="17">
    <location>
        <position position="1"/>
    </location>
</feature>
<accession>V8N9S8</accession>
<comment type="subcellular location">
    <subcellularLocation>
        <location evidence="2">Cell membrane</location>
        <location evidence="2">Sarcolemma</location>
    </subcellularLocation>
    <subcellularLocation>
        <location evidence="3">Cell membrane</location>
        <topology evidence="3">Multi-pass membrane protein</topology>
    </subcellularLocation>
</comment>
<sequence>MQKVDLLPIQARNWKETDLPAHSLISGVQFGGFPVWIHVLSCHASRCVLKELRGEEDVEEEMEELRQEQLAESSQNNMTVWKLLRFRSLRWHVITVMVLVSGSQFVETNSCLLLLNNTLAFFASVFLCISNSVHLFKFTLFANFIIGISSEVSPTPIRGFMTATSAFFFSLGVLLGHTLGLPQILGNKEGAELYNGFPKPGFNYYLFNWTYARTRAFPAVNPCHSFHRWILRPVVHSFCLWHDPDPAGVTPGPLLSAGLLALLCGHLHLSFQDAPRNQGQNLCGDPIGRKRKQVKPKTALNRFQRNDGWFINSGLRDASWRPFRMLTRPLVLITLISAFGSSVQYGYNAFVIFYPAKYIQNFYNETYRFRNVISIDHSLLKFQWGLTVAFFPFGGFCGTLIAGPLVDSIGRRAHELLICSRFFVGICAGIAFSVVPMYLAEIAPQNLRGALCTVADLFITFGSLLAEAIGFREVLGTEESWPVLLSLTGIPALLQLLFLPFFPESPRFLLIQKKEEEEARQALKTLRCSEDVEQEMEQLQQEELADRKEKDMDVMKILYYPGLRWHVVSIVVLMAGQQLSGINAAHHYAKQIYLSSGVSDTIVWYISMALSLFLMVITTLVICIVESSGRRILLLTGFGICIIAGIFLPLSAIEACYLLHPDPVPSVLVAEYFLQTCRSTAFVVAGSIHWICKFLIIVTYLHMEIELEPYSFLFFWPFNIATILYIAKMIPETKGRSFLEIRRIFSCAVPLYLAEIAPRNLRGGIITMAMIAIGVGVLFSQILGLHEFLGSKRKWAILLSLTGILAVFQLLILPNFPESPLLRVLRDKEDVEEEIEELHQEDVAEMEEKELSVFSRLTYKGLRKQIISVILLMAGQQFSGVNAVYYYAETIYRTKWLNEYKARYISITYSVDSLGRRLLILVGFGTCSTFCVLLTISQELQMTVPWLSYVTYIFLLMLLIGHMIGPGPIPNIIIAELFLQSSRSTGIVLGCFVHWFLKIITGIMVFEVEIKVGSYSFLLFWPLCIAGFVFIFRNIPETKHKSFLQIRNLLAAQAIERINVRGSQRRKGTMMTDNYISLVCSMLMIYANLQHGFIFAMVFRFFIGISMVIGVQLAQIFAFPELLGTVEGWPVLVSLPGLLAIWQILLLPSCPESPRYLLMQKKEEEEAREVLKHLRLQSDVEDELEELRREDLFEKDEKKMNTLRLLGYRPLRWNLIYLYVEEMLYSTGLSHENARYFQMMTTGLLILAIVFG</sequence>
<feature type="non-terminal residue" evidence="17">
    <location>
        <position position="1252"/>
    </location>
</feature>
<feature type="transmembrane region" description="Helical" evidence="15">
    <location>
        <begin position="713"/>
        <end position="730"/>
    </location>
</feature>
<keyword evidence="6" id="KW-0813">Transport</keyword>
<reference evidence="17 18" key="1">
    <citation type="journal article" date="2013" name="Proc. Natl. Acad. Sci. U.S.A.">
        <title>The king cobra genome reveals dynamic gene evolution and adaptation in the snake venom system.</title>
        <authorList>
            <person name="Vonk F.J."/>
            <person name="Casewell N.R."/>
            <person name="Henkel C.V."/>
            <person name="Heimberg A.M."/>
            <person name="Jansen H.J."/>
            <person name="McCleary R.J."/>
            <person name="Kerkkamp H.M."/>
            <person name="Vos R.A."/>
            <person name="Guerreiro I."/>
            <person name="Calvete J.J."/>
            <person name="Wuster W."/>
            <person name="Woods A.E."/>
            <person name="Logan J.M."/>
            <person name="Harrison R.A."/>
            <person name="Castoe T.A."/>
            <person name="de Koning A.P."/>
            <person name="Pollock D.D."/>
            <person name="Yandell M."/>
            <person name="Calderon D."/>
            <person name="Renjifo C."/>
            <person name="Currier R.B."/>
            <person name="Salgado D."/>
            <person name="Pla D."/>
            <person name="Sanz L."/>
            <person name="Hyder A.S."/>
            <person name="Ribeiro J.M."/>
            <person name="Arntzen J.W."/>
            <person name="van den Thillart G.E."/>
            <person name="Boetzer M."/>
            <person name="Pirovano W."/>
            <person name="Dirks R.P."/>
            <person name="Spaink H.P."/>
            <person name="Duboule D."/>
            <person name="McGlinn E."/>
            <person name="Kini R.M."/>
            <person name="Richardson M.K."/>
        </authorList>
    </citation>
    <scope>NUCLEOTIDE SEQUENCE</scope>
    <source>
        <tissue evidence="17">Blood</tissue>
    </source>
</reference>
<proteinExistence type="inferred from homology"/>
<evidence type="ECO:0000256" key="6">
    <source>
        <dbReference type="ARBA" id="ARBA00022448"/>
    </source>
</evidence>
<evidence type="ECO:0000313" key="18">
    <source>
        <dbReference type="Proteomes" id="UP000018936"/>
    </source>
</evidence>
<dbReference type="InterPro" id="IPR036259">
    <property type="entry name" value="MFS_trans_sf"/>
</dbReference>
<feature type="transmembrane region" description="Helical" evidence="15">
    <location>
        <begin position="795"/>
        <end position="816"/>
    </location>
</feature>